<proteinExistence type="predicted"/>
<reference evidence="1 2" key="1">
    <citation type="submission" date="2009-01" db="EMBL/GenBank/DDBJ databases">
        <authorList>
            <person name="Fulton L."/>
            <person name="Clifton S."/>
            <person name="Fulton B."/>
            <person name="Xu J."/>
            <person name="Minx P."/>
            <person name="Pepin K.H."/>
            <person name="Johnson M."/>
            <person name="Bhonagiri V."/>
            <person name="Nash W.E."/>
            <person name="Mardis E.R."/>
            <person name="Wilson R.K."/>
        </authorList>
    </citation>
    <scope>NUCLEOTIDE SEQUENCE [LARGE SCALE GENOMIC DNA]</scope>
    <source>
        <strain evidence="1 2">DSM 5476</strain>
    </source>
</reference>
<gene>
    <name evidence="1" type="ORF">CLOSTMETH_03559</name>
</gene>
<accession>C0EI64</accession>
<dbReference type="EMBL" id="ACEC01000124">
    <property type="protein sequence ID" value="EEG28872.1"/>
    <property type="molecule type" value="Genomic_DNA"/>
</dbReference>
<evidence type="ECO:0000313" key="1">
    <source>
        <dbReference type="EMBL" id="EEG28872.1"/>
    </source>
</evidence>
<name>C0EI64_9FIRM</name>
<dbReference type="Proteomes" id="UP000003340">
    <property type="component" value="Unassembled WGS sequence"/>
</dbReference>
<comment type="caution">
    <text evidence="1">The sequence shown here is derived from an EMBL/GenBank/DDBJ whole genome shotgun (WGS) entry which is preliminary data.</text>
</comment>
<protein>
    <submittedName>
        <fullName evidence="1">Uncharacterized protein</fullName>
    </submittedName>
</protein>
<sequence>MSPDFLTENAEILTFVEKKLGKGVPPSPKYLLCQHAQARLTPIFFYKAQFDTENNAVGWKFSATVQWFSQAVPYSGKRFFGD</sequence>
<evidence type="ECO:0000313" key="2">
    <source>
        <dbReference type="Proteomes" id="UP000003340"/>
    </source>
</evidence>
<dbReference type="HOGENOM" id="CLU_2552284_0_0_9"/>
<dbReference type="AlphaFoldDB" id="C0EI64"/>
<reference evidence="1 2" key="2">
    <citation type="submission" date="2009-02" db="EMBL/GenBank/DDBJ databases">
        <title>Draft genome sequence of Clostridium methylpentosum (DSM 5476).</title>
        <authorList>
            <person name="Sudarsanam P."/>
            <person name="Ley R."/>
            <person name="Guruge J."/>
            <person name="Turnbaugh P.J."/>
            <person name="Mahowald M."/>
            <person name="Liep D."/>
            <person name="Gordon J."/>
        </authorList>
    </citation>
    <scope>NUCLEOTIDE SEQUENCE [LARGE SCALE GENOMIC DNA]</scope>
    <source>
        <strain evidence="1 2">DSM 5476</strain>
    </source>
</reference>
<organism evidence="1 2">
    <name type="scientific">[Clostridium] methylpentosum DSM 5476</name>
    <dbReference type="NCBI Taxonomy" id="537013"/>
    <lineage>
        <taxon>Bacteria</taxon>
        <taxon>Bacillati</taxon>
        <taxon>Bacillota</taxon>
        <taxon>Clostridia</taxon>
        <taxon>Eubacteriales</taxon>
        <taxon>Oscillospiraceae</taxon>
        <taxon>Oscillospiraceae incertae sedis</taxon>
    </lineage>
</organism>
<keyword evidence="2" id="KW-1185">Reference proteome</keyword>